<evidence type="ECO:0000259" key="3">
    <source>
        <dbReference type="Pfam" id="PF02525"/>
    </source>
</evidence>
<accession>A0A8J3J2L8</accession>
<dbReference type="GO" id="GO:0005829">
    <property type="term" value="C:cytosol"/>
    <property type="evidence" value="ECO:0007669"/>
    <property type="project" value="TreeGrafter"/>
</dbReference>
<evidence type="ECO:0000313" key="5">
    <source>
        <dbReference type="Proteomes" id="UP000612808"/>
    </source>
</evidence>
<name>A0A8J3J2L8_9ACTN</name>
<evidence type="ECO:0000313" key="4">
    <source>
        <dbReference type="EMBL" id="GID13043.1"/>
    </source>
</evidence>
<dbReference type="InterPro" id="IPR029039">
    <property type="entry name" value="Flavoprotein-like_sf"/>
</dbReference>
<dbReference type="Gene3D" id="3.40.50.360">
    <property type="match status" value="1"/>
</dbReference>
<organism evidence="4 5">
    <name type="scientific">Actinocatenispora rupis</name>
    <dbReference type="NCBI Taxonomy" id="519421"/>
    <lineage>
        <taxon>Bacteria</taxon>
        <taxon>Bacillati</taxon>
        <taxon>Actinomycetota</taxon>
        <taxon>Actinomycetes</taxon>
        <taxon>Micromonosporales</taxon>
        <taxon>Micromonosporaceae</taxon>
        <taxon>Actinocatenispora</taxon>
    </lineage>
</organism>
<evidence type="ECO:0000256" key="2">
    <source>
        <dbReference type="ARBA" id="ARBA00023002"/>
    </source>
</evidence>
<dbReference type="PANTHER" id="PTHR10204">
    <property type="entry name" value="NAD P H OXIDOREDUCTASE-RELATED"/>
    <property type="match status" value="1"/>
</dbReference>
<dbReference type="AlphaFoldDB" id="A0A8J3J2L8"/>
<dbReference type="InterPro" id="IPR003680">
    <property type="entry name" value="Flavodoxin_fold"/>
</dbReference>
<keyword evidence="2" id="KW-0560">Oxidoreductase</keyword>
<dbReference type="SUPFAM" id="SSF52218">
    <property type="entry name" value="Flavoproteins"/>
    <property type="match status" value="1"/>
</dbReference>
<protein>
    <submittedName>
        <fullName evidence="4">NAD(P)H dehydrogenase</fullName>
    </submittedName>
</protein>
<keyword evidence="5" id="KW-1185">Reference proteome</keyword>
<dbReference type="EMBL" id="BOMB01000021">
    <property type="protein sequence ID" value="GID13043.1"/>
    <property type="molecule type" value="Genomic_DNA"/>
</dbReference>
<dbReference type="InterPro" id="IPR051545">
    <property type="entry name" value="NAD(P)H_dehydrogenase_qn"/>
</dbReference>
<comment type="similarity">
    <text evidence="1">Belongs to the NAD(P)H dehydrogenase (quinone) family.</text>
</comment>
<evidence type="ECO:0000256" key="1">
    <source>
        <dbReference type="ARBA" id="ARBA00006252"/>
    </source>
</evidence>
<dbReference type="RefSeq" id="WP_239076796.1">
    <property type="nucleotide sequence ID" value="NZ_BAAAZM010000008.1"/>
</dbReference>
<feature type="domain" description="Flavodoxin-like fold" evidence="3">
    <location>
        <begin position="14"/>
        <end position="225"/>
    </location>
</feature>
<dbReference type="Proteomes" id="UP000612808">
    <property type="component" value="Unassembled WGS sequence"/>
</dbReference>
<dbReference type="PANTHER" id="PTHR10204:SF34">
    <property type="entry name" value="NAD(P)H DEHYDROGENASE [QUINONE] 1 ISOFORM 1"/>
    <property type="match status" value="1"/>
</dbReference>
<sequence length="289" mass="31733">MTRLDVMDKTTPHRVLWVSAHPEPRSLNGALRTDGLRTLAAEGHEHRESDLYAMGFDPVVRADEYPVEPPGRLDVAAASQRAYRDGTLPADVRAEQAKLNWADTLVVQFPLWWYGTPAILKGWFDRVLVKGYGYGVTDPATGRTRRYGDGMLAGRRALVVVTVGARGASIGPRGIHGDIDDVLFPITHGILWYTGMSVLPTVVLDGANRVSAEQYARMSARLRERLRTLSTIPPIPFRYETGGDYDDHLVLRPDRAPDRVGPAIHRADTTADLPVQCGGGHPAGRQVAV</sequence>
<dbReference type="Pfam" id="PF02525">
    <property type="entry name" value="Flavodoxin_2"/>
    <property type="match status" value="1"/>
</dbReference>
<comment type="caution">
    <text evidence="4">The sequence shown here is derived from an EMBL/GenBank/DDBJ whole genome shotgun (WGS) entry which is preliminary data.</text>
</comment>
<proteinExistence type="inferred from homology"/>
<reference evidence="4" key="1">
    <citation type="submission" date="2021-01" db="EMBL/GenBank/DDBJ databases">
        <title>Whole genome shotgun sequence of Actinocatenispora rupis NBRC 107355.</title>
        <authorList>
            <person name="Komaki H."/>
            <person name="Tamura T."/>
        </authorList>
    </citation>
    <scope>NUCLEOTIDE SEQUENCE</scope>
    <source>
        <strain evidence="4">NBRC 107355</strain>
    </source>
</reference>
<gene>
    <name evidence="4" type="ORF">Aru02nite_39320</name>
</gene>
<dbReference type="GO" id="GO:0003955">
    <property type="term" value="F:NAD(P)H dehydrogenase (quinone) activity"/>
    <property type="evidence" value="ECO:0007669"/>
    <property type="project" value="TreeGrafter"/>
</dbReference>